<dbReference type="OrthoDB" id="411469at2759"/>
<dbReference type="InterPro" id="IPR004647">
    <property type="entry name" value="Fe-S_hydro-lyase_TtdB-typ_cat"/>
</dbReference>
<dbReference type="Proteomes" id="UP000028834">
    <property type="component" value="Unassembled WGS sequence"/>
</dbReference>
<evidence type="ECO:0000256" key="8">
    <source>
        <dbReference type="ARBA" id="ARBA00023239"/>
    </source>
</evidence>
<evidence type="ECO:0000259" key="11">
    <source>
        <dbReference type="Pfam" id="PF05683"/>
    </source>
</evidence>
<keyword evidence="9" id="KW-0732">Signal</keyword>
<keyword evidence="7" id="KW-0411">Iron-sulfur</keyword>
<dbReference type="PANTHER" id="PTHR30389">
    <property type="entry name" value="FUMARATE HYDRATASE-RELATED"/>
    <property type="match status" value="1"/>
</dbReference>
<keyword evidence="5" id="KW-0479">Metal-binding</keyword>
<dbReference type="Pfam" id="PF05683">
    <property type="entry name" value="Fumerase_C"/>
    <property type="match status" value="1"/>
</dbReference>
<dbReference type="GO" id="GO:0051539">
    <property type="term" value="F:4 iron, 4 sulfur cluster binding"/>
    <property type="evidence" value="ECO:0007669"/>
    <property type="project" value="UniProtKB-KW"/>
</dbReference>
<evidence type="ECO:0000313" key="13">
    <source>
        <dbReference type="Proteomes" id="UP000028834"/>
    </source>
</evidence>
<reference evidence="12 13" key="1">
    <citation type="submission" date="2014-05" db="EMBL/GenBank/DDBJ databases">
        <authorList>
            <person name="Sibley D."/>
            <person name="Venepally P."/>
            <person name="Karamycheva S."/>
            <person name="Hadjithomas M."/>
            <person name="Khan A."/>
            <person name="Brunk B."/>
            <person name="Roos D."/>
            <person name="Caler E."/>
            <person name="Lorenzi H."/>
        </authorList>
    </citation>
    <scope>NUCLEOTIDE SEQUENCE [LARGE SCALE GENOMIC DNA]</scope>
    <source>
        <strain evidence="12 13">RUB</strain>
    </source>
</reference>
<evidence type="ECO:0000256" key="6">
    <source>
        <dbReference type="ARBA" id="ARBA00023004"/>
    </source>
</evidence>
<keyword evidence="3" id="KW-0004">4Fe-4S</keyword>
<evidence type="ECO:0000256" key="9">
    <source>
        <dbReference type="SAM" id="SignalP"/>
    </source>
</evidence>
<keyword evidence="4" id="KW-0816">Tricarboxylic acid cycle</keyword>
<dbReference type="InterPro" id="IPR051208">
    <property type="entry name" value="Class-I_Fumarase/Tartrate_DH"/>
</dbReference>
<dbReference type="InterPro" id="IPR004646">
    <property type="entry name" value="Fe-S_hydro-lyase_TtdA-typ_cat"/>
</dbReference>
<evidence type="ECO:0000256" key="1">
    <source>
        <dbReference type="ARBA" id="ARBA00004859"/>
    </source>
</evidence>
<dbReference type="EC" id="4.2.1.2" evidence="12"/>
<evidence type="ECO:0000256" key="2">
    <source>
        <dbReference type="ARBA" id="ARBA00008876"/>
    </source>
</evidence>
<gene>
    <name evidence="12" type="ORF">TGRUB_267330</name>
</gene>
<comment type="pathway">
    <text evidence="1">Carbohydrate metabolism; tricarboxylic acid cycle; (S)-malate from fumarate: step 1/1.</text>
</comment>
<dbReference type="EMBL" id="AFYV02002366">
    <property type="protein sequence ID" value="KFG58922.1"/>
    <property type="molecule type" value="Genomic_DNA"/>
</dbReference>
<feature type="chain" id="PRO_5001810440" evidence="9">
    <location>
        <begin position="24"/>
        <end position="776"/>
    </location>
</feature>
<dbReference type="AlphaFoldDB" id="A0A086LQK4"/>
<feature type="domain" description="Fe-S hydro-lyase tartrate dehydratase alpha-type catalytic" evidence="10">
    <location>
        <begin position="280"/>
        <end position="555"/>
    </location>
</feature>
<dbReference type="GO" id="GO:0046872">
    <property type="term" value="F:metal ion binding"/>
    <property type="evidence" value="ECO:0007669"/>
    <property type="project" value="UniProtKB-KW"/>
</dbReference>
<dbReference type="GO" id="GO:0006099">
    <property type="term" value="P:tricarboxylic acid cycle"/>
    <property type="evidence" value="ECO:0007669"/>
    <property type="project" value="UniProtKB-KW"/>
</dbReference>
<sequence length="776" mass="84314">MRGTRRFFHASCSFFVLTSSTLQLDSFPSSSEPKRKDHSPQSLCLPACFQVQLLPSVAISRGPSVALSLFTAFFRQDPSKFKKSKLRQPLSAFEGAVFLPEFFFALFSAGSALLSASSARGAVAISSPLSFLRVPMFSAPLRVRLLCPALPLRRKHQVVSPLFAMSRLPFSSLSPRSPPSSCSSLSPLSPPCASSGPCAGACGACNLQAAQRKPENSRSLSSTAAAGPPVFAYKKVLNCDRPVDQKFKRLNDLSEMVKTVQVSGFENPFLRVPPELLTALTKYAFEEISFFLRRSHLESLRRIYDDPDASDNDRFVALTLLKNANIAAGRVFPGCQDTGTAIVLGKKGASVLTDGSDEEAISKGVFEAYTQNNLRYSQVAPRDMFTEYNTRSNLPADVTLLSTSGNAFELLFVAKGGGSANKTFLYQQTKALLNPTSLFAFLEQNIKTIGTSACPPYHLAIVVGGLSAEQTLKTVKLASCHYLDGLPTSGGGSSFGFRDLAWEEKILQMTREIGIGAQFGGKYFCHDVRVIRLPRHGASCPVGIGVSCSADRQLVARIQADGVFVEELEENPAQFLPDVLEDHLKTEGEDGREAVKVDLNKPMKEILAQLSQYGTATRLSLSGTMIVARDIAHAKLLERLEKEGDVPEYLKNHPIYYAGPAKTPEGEVSGSFGPTTAGRMDVYVDKFMQKGGSMITLAKGNRSKAVAHACKKYGGFYLGSIGGPAAVLGRDCIKKVDIIEYPELGMEAVWKIEVEDFPAFIVIDDKGHDFYSKWIG</sequence>
<keyword evidence="6" id="KW-0408">Iron</keyword>
<dbReference type="GO" id="GO:0004333">
    <property type="term" value="F:fumarate hydratase activity"/>
    <property type="evidence" value="ECO:0007669"/>
    <property type="project" value="UniProtKB-EC"/>
</dbReference>
<feature type="domain" description="Fe-S hydro-lyase tartrate dehydratase beta-type catalytic" evidence="11">
    <location>
        <begin position="562"/>
        <end position="774"/>
    </location>
</feature>
<evidence type="ECO:0000256" key="4">
    <source>
        <dbReference type="ARBA" id="ARBA00022532"/>
    </source>
</evidence>
<keyword evidence="8 12" id="KW-0456">Lyase</keyword>
<dbReference type="VEuPathDB" id="ToxoDB:TGRUB_267330"/>
<evidence type="ECO:0000256" key="5">
    <source>
        <dbReference type="ARBA" id="ARBA00022723"/>
    </source>
</evidence>
<proteinExistence type="inferred from homology"/>
<evidence type="ECO:0000313" key="12">
    <source>
        <dbReference type="EMBL" id="KFG58922.1"/>
    </source>
</evidence>
<dbReference type="Pfam" id="PF05681">
    <property type="entry name" value="Fumerase"/>
    <property type="match status" value="1"/>
</dbReference>
<organism evidence="12 13">
    <name type="scientific">Toxoplasma gondii RUB</name>
    <dbReference type="NCBI Taxonomy" id="935652"/>
    <lineage>
        <taxon>Eukaryota</taxon>
        <taxon>Sar</taxon>
        <taxon>Alveolata</taxon>
        <taxon>Apicomplexa</taxon>
        <taxon>Conoidasida</taxon>
        <taxon>Coccidia</taxon>
        <taxon>Eucoccidiorida</taxon>
        <taxon>Eimeriorina</taxon>
        <taxon>Sarcocystidae</taxon>
        <taxon>Toxoplasma</taxon>
    </lineage>
</organism>
<dbReference type="Gene3D" id="3.20.130.10">
    <property type="entry name" value="Fe-S hydro-lyase, tartrate dehydratase beta-type, catalytic domain"/>
    <property type="match status" value="1"/>
</dbReference>
<comment type="similarity">
    <text evidence="2">Belongs to the class-I fumarase family.</text>
</comment>
<dbReference type="InterPro" id="IPR036660">
    <property type="entry name" value="Fe-S_hydroAse_TtdB_cat_sf"/>
</dbReference>
<protein>
    <submittedName>
        <fullName evidence="12">Fumarate hydratase</fullName>
        <ecNumber evidence="12">4.2.1.2</ecNumber>
    </submittedName>
</protein>
<dbReference type="NCBIfam" id="TIGR00723">
    <property type="entry name" value="ttdB_fumA_fumB"/>
    <property type="match status" value="1"/>
</dbReference>
<feature type="signal peptide" evidence="9">
    <location>
        <begin position="1"/>
        <end position="23"/>
    </location>
</feature>
<evidence type="ECO:0000259" key="10">
    <source>
        <dbReference type="Pfam" id="PF05681"/>
    </source>
</evidence>
<name>A0A086LQK4_TOXGO</name>
<evidence type="ECO:0000256" key="3">
    <source>
        <dbReference type="ARBA" id="ARBA00022485"/>
    </source>
</evidence>
<dbReference type="PANTHER" id="PTHR30389:SF0">
    <property type="entry name" value="FUMARATE HYDRATASE CLASS I, AEROBIC"/>
    <property type="match status" value="1"/>
</dbReference>
<evidence type="ECO:0000256" key="7">
    <source>
        <dbReference type="ARBA" id="ARBA00023014"/>
    </source>
</evidence>
<comment type="caution">
    <text evidence="12">The sequence shown here is derived from an EMBL/GenBank/DDBJ whole genome shotgun (WGS) entry which is preliminary data.</text>
</comment>
<dbReference type="SUPFAM" id="SSF117457">
    <property type="entry name" value="FumA C-terminal domain-like"/>
    <property type="match status" value="1"/>
</dbReference>
<accession>A0A086LQK4</accession>